<dbReference type="EMBL" id="JAAZSQ010000110">
    <property type="protein sequence ID" value="NKX56962.1"/>
    <property type="molecule type" value="Genomic_DNA"/>
</dbReference>
<evidence type="ECO:0000313" key="1">
    <source>
        <dbReference type="EMBL" id="NKX56962.1"/>
    </source>
</evidence>
<protein>
    <submittedName>
        <fullName evidence="1">Uncharacterized protein</fullName>
    </submittedName>
</protein>
<evidence type="ECO:0000313" key="2">
    <source>
        <dbReference type="Proteomes" id="UP000544090"/>
    </source>
</evidence>
<dbReference type="Proteomes" id="UP000544090">
    <property type="component" value="Unassembled WGS sequence"/>
</dbReference>
<name>A0A7X6K896_9MICC</name>
<gene>
    <name evidence="1" type="ORF">HGG74_21110</name>
</gene>
<proteinExistence type="predicted"/>
<sequence>MYYLKTVCPTNRLSDAFSDAYQVQVDRYNSGLQPKMAPLKKAAAKLRDSYRHQADAFSDEDVLWPSAVEKDIKKFVDQTFDDVTVYVQVSQSDSLEGMNSIFNEAKFSSSKTAQKVRAKLDLSADTEKSCKKY</sequence>
<dbReference type="AlphaFoldDB" id="A0A7X6K896"/>
<comment type="caution">
    <text evidence="1">The sequence shown here is derived from an EMBL/GenBank/DDBJ whole genome shotgun (WGS) entry which is preliminary data.</text>
</comment>
<accession>A0A7X6K896</accession>
<dbReference type="RefSeq" id="WP_205762295.1">
    <property type="nucleotide sequence ID" value="NZ_JAAZSQ010000110.1"/>
</dbReference>
<feature type="non-terminal residue" evidence="1">
    <location>
        <position position="133"/>
    </location>
</feature>
<organism evidence="1 2">
    <name type="scientific">Arthrobacter mobilis</name>
    <dbReference type="NCBI Taxonomy" id="2724944"/>
    <lineage>
        <taxon>Bacteria</taxon>
        <taxon>Bacillati</taxon>
        <taxon>Actinomycetota</taxon>
        <taxon>Actinomycetes</taxon>
        <taxon>Micrococcales</taxon>
        <taxon>Micrococcaceae</taxon>
        <taxon>Arthrobacter</taxon>
    </lineage>
</organism>
<reference evidence="1 2" key="1">
    <citation type="submission" date="2020-04" db="EMBL/GenBank/DDBJ databases">
        <title>Arthrobacter sp. nov.</title>
        <authorList>
            <person name="Liu S."/>
        </authorList>
    </citation>
    <scope>NUCLEOTIDE SEQUENCE [LARGE SCALE GENOMIC DNA]</scope>
    <source>
        <strain evidence="1 2">E918</strain>
    </source>
</reference>
<keyword evidence="2" id="KW-1185">Reference proteome</keyword>